<dbReference type="GeneID" id="117670905"/>
<reference evidence="7" key="1">
    <citation type="submission" date="2025-08" db="UniProtKB">
        <authorList>
            <consortium name="RefSeq"/>
        </authorList>
    </citation>
    <scope>IDENTIFICATION</scope>
    <source>
        <tissue evidence="7">Blood</tissue>
    </source>
</reference>
<proteinExistence type="inferred from homology"/>
<dbReference type="KEGG" id="pgut:117670905"/>
<dbReference type="OrthoDB" id="10260017at2759"/>
<dbReference type="PANTHER" id="PTHR11786">
    <property type="entry name" value="N-HYDROXYARYLAMINE O-ACETYLTRANSFERASE"/>
    <property type="match status" value="1"/>
</dbReference>
<organism evidence="6 7">
    <name type="scientific">Pantherophis guttatus</name>
    <name type="common">Corn snake</name>
    <name type="synonym">Elaphe guttata</name>
    <dbReference type="NCBI Taxonomy" id="94885"/>
    <lineage>
        <taxon>Eukaryota</taxon>
        <taxon>Metazoa</taxon>
        <taxon>Chordata</taxon>
        <taxon>Craniata</taxon>
        <taxon>Vertebrata</taxon>
        <taxon>Euteleostomi</taxon>
        <taxon>Lepidosauria</taxon>
        <taxon>Squamata</taxon>
        <taxon>Bifurcata</taxon>
        <taxon>Unidentata</taxon>
        <taxon>Episquamata</taxon>
        <taxon>Toxicofera</taxon>
        <taxon>Serpentes</taxon>
        <taxon>Colubroidea</taxon>
        <taxon>Colubridae</taxon>
        <taxon>Colubrinae</taxon>
        <taxon>Pantherophis</taxon>
    </lineage>
</organism>
<evidence type="ECO:0000256" key="3">
    <source>
        <dbReference type="ARBA" id="ARBA00022679"/>
    </source>
</evidence>
<evidence type="ECO:0000256" key="4">
    <source>
        <dbReference type="ARBA" id="ARBA00023315"/>
    </source>
</evidence>
<dbReference type="RefSeq" id="XP_034282326.1">
    <property type="nucleotide sequence ID" value="XM_034426435.2"/>
</dbReference>
<comment type="similarity">
    <text evidence="1 5">Belongs to the arylamine N-acetyltransferase family.</text>
</comment>
<accession>A0A6P9CSQ9</accession>
<keyword evidence="3 5" id="KW-0808">Transferase</keyword>
<dbReference type="Gene3D" id="3.30.2140.20">
    <property type="match status" value="1"/>
</dbReference>
<evidence type="ECO:0000256" key="2">
    <source>
        <dbReference type="ARBA" id="ARBA00012701"/>
    </source>
</evidence>
<sequence>MNIKDYFERICYKGSQEKTDLETLTEVFQHHISAVPFENLSLHCGETIQLDLESVYDKIVKHSHGGWCMENNQLLFWAFQTMGYEVGLLGARVYVPERKAYNQDVTHVLIKVTLEGKTYIVDGGFGVAYQMWQPMELISQKNQPQTPGIFCFTEKGGVWYFHKVKRKKVRMDSENKILCSDIVKNGTCKNIYLFTLQPKTIDDFRLASLQLQTDPSSMFLRKSICSLQTTDGFLVLIGWVLTETKYNYKDNMDLVVSTVLMGEEVQKILKERFKIQLDKTFVPLNTCSVSMF</sequence>
<keyword evidence="6" id="KW-1185">Reference proteome</keyword>
<dbReference type="InterPro" id="IPR038765">
    <property type="entry name" value="Papain-like_cys_pep_sf"/>
</dbReference>
<keyword evidence="4 5" id="KW-0012">Acyltransferase</keyword>
<dbReference type="FunFam" id="3.30.2140.20:FF:000001">
    <property type="entry name" value="Arylamine N-acetyltransferase 1"/>
    <property type="match status" value="1"/>
</dbReference>
<dbReference type="InterPro" id="IPR001447">
    <property type="entry name" value="Arylamine_N-AcTrfase"/>
</dbReference>
<dbReference type="PANTHER" id="PTHR11786:SF8">
    <property type="entry name" value="ARYLAMINE N-ACETYLTRANSFERASE 1"/>
    <property type="match status" value="1"/>
</dbReference>
<dbReference type="EC" id="2.3.1.5" evidence="2"/>
<evidence type="ECO:0000313" key="6">
    <source>
        <dbReference type="Proteomes" id="UP001652622"/>
    </source>
</evidence>
<protein>
    <recommendedName>
        <fullName evidence="2">arylamine N-acetyltransferase</fullName>
        <ecNumber evidence="2">2.3.1.5</ecNumber>
    </recommendedName>
</protein>
<dbReference type="OMA" id="HCGQAME"/>
<dbReference type="PRINTS" id="PR01543">
    <property type="entry name" value="ANATRNSFRASE"/>
</dbReference>
<dbReference type="Proteomes" id="UP001652622">
    <property type="component" value="Unplaced"/>
</dbReference>
<dbReference type="GO" id="GO:0004060">
    <property type="term" value="F:arylamine N-acetyltransferase activity"/>
    <property type="evidence" value="ECO:0007669"/>
    <property type="project" value="UniProtKB-EC"/>
</dbReference>
<evidence type="ECO:0000256" key="5">
    <source>
        <dbReference type="RuleBase" id="RU003452"/>
    </source>
</evidence>
<dbReference type="Pfam" id="PF00797">
    <property type="entry name" value="Acetyltransf_2"/>
    <property type="match status" value="1"/>
</dbReference>
<dbReference type="InParanoid" id="A0A6P9CSQ9"/>
<evidence type="ECO:0000256" key="1">
    <source>
        <dbReference type="ARBA" id="ARBA00006547"/>
    </source>
</evidence>
<dbReference type="FunCoup" id="A0A6P9CSQ9">
    <property type="interactions" value="15"/>
</dbReference>
<dbReference type="InterPro" id="IPR053710">
    <property type="entry name" value="Arylamine_NAT_domain_sf"/>
</dbReference>
<dbReference type="AlphaFoldDB" id="A0A6P9CSQ9"/>
<evidence type="ECO:0000313" key="7">
    <source>
        <dbReference type="RefSeq" id="XP_034282326.1"/>
    </source>
</evidence>
<dbReference type="SUPFAM" id="SSF54001">
    <property type="entry name" value="Cysteine proteinases"/>
    <property type="match status" value="1"/>
</dbReference>
<gene>
    <name evidence="7" type="primary">LOC117670905</name>
</gene>
<name>A0A6P9CSQ9_PANGU</name>